<dbReference type="EMBL" id="FRFG01000048">
    <property type="protein sequence ID" value="SHO57887.1"/>
    <property type="molecule type" value="Genomic_DNA"/>
</dbReference>
<organism evidence="2 3">
    <name type="scientific">Vibrio quintilis</name>
    <dbReference type="NCBI Taxonomy" id="1117707"/>
    <lineage>
        <taxon>Bacteria</taxon>
        <taxon>Pseudomonadati</taxon>
        <taxon>Pseudomonadota</taxon>
        <taxon>Gammaproteobacteria</taxon>
        <taxon>Vibrionales</taxon>
        <taxon>Vibrionaceae</taxon>
        <taxon>Vibrio</taxon>
    </lineage>
</organism>
<dbReference type="AlphaFoldDB" id="A0A1M7YYW6"/>
<dbReference type="NCBIfam" id="TIGR01635">
    <property type="entry name" value="tail_comp_S"/>
    <property type="match status" value="1"/>
</dbReference>
<dbReference type="Pfam" id="PF05069">
    <property type="entry name" value="Phage_tail_S"/>
    <property type="match status" value="1"/>
</dbReference>
<evidence type="ECO:0000313" key="3">
    <source>
        <dbReference type="Proteomes" id="UP000184600"/>
    </source>
</evidence>
<dbReference type="OrthoDB" id="5864577at2"/>
<evidence type="ECO:0000313" key="2">
    <source>
        <dbReference type="EMBL" id="SHO57887.1"/>
    </source>
</evidence>
<evidence type="ECO:0000256" key="1">
    <source>
        <dbReference type="SAM" id="MobiDB-lite"/>
    </source>
</evidence>
<gene>
    <name evidence="2" type="ORF">VQ7734_03657</name>
</gene>
<proteinExistence type="predicted"/>
<protein>
    <recommendedName>
        <fullName evidence="4">Phage virion morphogenesis family protein</fullName>
    </recommendedName>
</protein>
<reference evidence="3" key="1">
    <citation type="submission" date="2016-12" db="EMBL/GenBank/DDBJ databases">
        <authorList>
            <person name="Rodrigo-Torres L."/>
            <person name="Arahal R.D."/>
            <person name="Lucena T."/>
        </authorList>
    </citation>
    <scope>NUCLEOTIDE SEQUENCE [LARGE SCALE GENOMIC DNA]</scope>
</reference>
<evidence type="ECO:0008006" key="4">
    <source>
        <dbReference type="Google" id="ProtNLM"/>
    </source>
</evidence>
<keyword evidence="3" id="KW-1185">Reference proteome</keyword>
<sequence>MIEIRPDSKSYLRVKEQLELLALDRKTRQRILKRIGAYTVKTTRRNIRAQRDPDGHVWKKRRKGRGKMLRGFTKKLKHFQKNSNKDLYIGWPSARGNVAYQHHCGIEQKSGLSARKRQARKHKEPDKNSPATREQAKALRDLDFRFQPQGRQKRGKRPTMKWIRENMKVGEAAKTIQALENRTPARDWKIERPQRRLIGISPRRVSMLIKRELNRSK</sequence>
<accession>A0A1M7YYW6</accession>
<dbReference type="RefSeq" id="WP_073585273.1">
    <property type="nucleotide sequence ID" value="NZ_AP024897.1"/>
</dbReference>
<dbReference type="STRING" id="1117707.VQ7734_03657"/>
<dbReference type="Proteomes" id="UP000184600">
    <property type="component" value="Unassembled WGS sequence"/>
</dbReference>
<name>A0A1M7YYW6_9VIBR</name>
<feature type="region of interest" description="Disordered" evidence="1">
    <location>
        <begin position="107"/>
        <end position="134"/>
    </location>
</feature>
<dbReference type="InterPro" id="IPR006522">
    <property type="entry name" value="Phage_virion_morphogenesis"/>
</dbReference>